<keyword evidence="3" id="KW-0804">Transcription</keyword>
<proteinExistence type="predicted"/>
<dbReference type="InterPro" id="IPR009057">
    <property type="entry name" value="Homeodomain-like_sf"/>
</dbReference>
<evidence type="ECO:0000256" key="4">
    <source>
        <dbReference type="PROSITE-ProRule" id="PRU00335"/>
    </source>
</evidence>
<feature type="domain" description="HTH tetR-type" evidence="5">
    <location>
        <begin position="5"/>
        <end position="65"/>
    </location>
</feature>
<feature type="DNA-binding region" description="H-T-H motif" evidence="4">
    <location>
        <begin position="28"/>
        <end position="47"/>
    </location>
</feature>
<dbReference type="PANTHER" id="PTHR30055:SF234">
    <property type="entry name" value="HTH-TYPE TRANSCRIPTIONAL REGULATOR BETI"/>
    <property type="match status" value="1"/>
</dbReference>
<dbReference type="SUPFAM" id="SSF46689">
    <property type="entry name" value="Homeodomain-like"/>
    <property type="match status" value="1"/>
</dbReference>
<reference evidence="6" key="1">
    <citation type="submission" date="2022-09" db="EMBL/GenBank/DDBJ databases">
        <title>Culturomic study of gut microbiota in children with autism spectrum disorder.</title>
        <authorList>
            <person name="Efimov B.A."/>
            <person name="Chaplin A.V."/>
            <person name="Sokolova S.R."/>
            <person name="Pikina A.P."/>
            <person name="Korzhanova M."/>
            <person name="Belova V."/>
            <person name="Korostin D."/>
        </authorList>
    </citation>
    <scope>NUCLEOTIDE SEQUENCE</scope>
    <source>
        <strain evidence="6">ASD5510</strain>
    </source>
</reference>
<dbReference type="InterPro" id="IPR050109">
    <property type="entry name" value="HTH-type_TetR-like_transc_reg"/>
</dbReference>
<keyword evidence="1" id="KW-0805">Transcription regulation</keyword>
<evidence type="ECO:0000313" key="7">
    <source>
        <dbReference type="Proteomes" id="UP001065549"/>
    </source>
</evidence>
<evidence type="ECO:0000256" key="1">
    <source>
        <dbReference type="ARBA" id="ARBA00023015"/>
    </source>
</evidence>
<evidence type="ECO:0000256" key="2">
    <source>
        <dbReference type="ARBA" id="ARBA00023125"/>
    </source>
</evidence>
<dbReference type="PROSITE" id="PS50977">
    <property type="entry name" value="HTH_TETR_2"/>
    <property type="match status" value="1"/>
</dbReference>
<dbReference type="GO" id="GO:0003700">
    <property type="term" value="F:DNA-binding transcription factor activity"/>
    <property type="evidence" value="ECO:0007669"/>
    <property type="project" value="TreeGrafter"/>
</dbReference>
<dbReference type="RefSeq" id="WP_253019696.1">
    <property type="nucleotide sequence ID" value="NZ_JAOSHN010000002.1"/>
</dbReference>
<gene>
    <name evidence="6" type="ORF">OBO34_06320</name>
</gene>
<evidence type="ECO:0000256" key="3">
    <source>
        <dbReference type="ARBA" id="ARBA00023163"/>
    </source>
</evidence>
<dbReference type="AlphaFoldDB" id="A0A9J6QTL5"/>
<dbReference type="InterPro" id="IPR001647">
    <property type="entry name" value="HTH_TetR"/>
</dbReference>
<dbReference type="Pfam" id="PF00440">
    <property type="entry name" value="TetR_N"/>
    <property type="match status" value="1"/>
</dbReference>
<keyword evidence="7" id="KW-1185">Reference proteome</keyword>
<accession>A0A9J6QTL5</accession>
<organism evidence="6 7">
    <name type="scientific">Hominibacterium faecale</name>
    <dbReference type="NCBI Taxonomy" id="2839743"/>
    <lineage>
        <taxon>Bacteria</taxon>
        <taxon>Bacillati</taxon>
        <taxon>Bacillota</taxon>
        <taxon>Clostridia</taxon>
        <taxon>Peptostreptococcales</taxon>
        <taxon>Anaerovoracaceae</taxon>
        <taxon>Hominibacterium</taxon>
    </lineage>
</organism>
<sequence length="212" mass="24876">MRKDCDVYNRILEVAKELFEEKGFAATTTRQIAELAGISRGHLRYYFGRKEELFFSYFSELRDNQWDRIIIKCADMEDAPIFALVLLRCYTDLICRFTSAKDLETLQSYEILSNYENRADAIVDRICTFAEKKSLKTDKERIFASVEIAKIILYKFAFDRLNQHREELSPEEIWRCSARHGLFSYGISSSEIETLLSAAAHYIKEKQIDMQE</sequence>
<comment type="caution">
    <text evidence="6">The sequence shown here is derived from an EMBL/GenBank/DDBJ whole genome shotgun (WGS) entry which is preliminary data.</text>
</comment>
<evidence type="ECO:0000259" key="5">
    <source>
        <dbReference type="PROSITE" id="PS50977"/>
    </source>
</evidence>
<dbReference type="EMBL" id="JAOSHN010000002">
    <property type="protein sequence ID" value="MCU7377967.1"/>
    <property type="molecule type" value="Genomic_DNA"/>
</dbReference>
<name>A0A9J6QTL5_9FIRM</name>
<evidence type="ECO:0000313" key="6">
    <source>
        <dbReference type="EMBL" id="MCU7377967.1"/>
    </source>
</evidence>
<dbReference type="GO" id="GO:0000976">
    <property type="term" value="F:transcription cis-regulatory region binding"/>
    <property type="evidence" value="ECO:0007669"/>
    <property type="project" value="TreeGrafter"/>
</dbReference>
<protein>
    <submittedName>
        <fullName evidence="6">TetR/AcrR family transcriptional regulator</fullName>
    </submittedName>
</protein>
<dbReference type="PANTHER" id="PTHR30055">
    <property type="entry name" value="HTH-TYPE TRANSCRIPTIONAL REGULATOR RUTR"/>
    <property type="match status" value="1"/>
</dbReference>
<dbReference type="Proteomes" id="UP001065549">
    <property type="component" value="Unassembled WGS sequence"/>
</dbReference>
<dbReference type="Gene3D" id="1.10.357.10">
    <property type="entry name" value="Tetracycline Repressor, domain 2"/>
    <property type="match status" value="1"/>
</dbReference>
<dbReference type="PRINTS" id="PR00455">
    <property type="entry name" value="HTHTETR"/>
</dbReference>
<keyword evidence="2 4" id="KW-0238">DNA-binding</keyword>